<name>A0AAP4D672_9PROT</name>
<gene>
    <name evidence="5" type="ORF">PZ740_12950</name>
</gene>
<reference evidence="5 6" key="1">
    <citation type="submission" date="2023-03" db="EMBL/GenBank/DDBJ databases">
        <title>YIM 152171 draft genome.</title>
        <authorList>
            <person name="Yang Z."/>
        </authorList>
    </citation>
    <scope>NUCLEOTIDE SEQUENCE [LARGE SCALE GENOMIC DNA]</scope>
    <source>
        <strain evidence="5 6">YIM 152171</strain>
    </source>
</reference>
<dbReference type="InterPro" id="IPR008978">
    <property type="entry name" value="HSP20-like_chaperone"/>
</dbReference>
<dbReference type="PROSITE" id="PS01031">
    <property type="entry name" value="SHSP"/>
    <property type="match status" value="1"/>
</dbReference>
<evidence type="ECO:0000259" key="4">
    <source>
        <dbReference type="PROSITE" id="PS01031"/>
    </source>
</evidence>
<sequence>MIDLRPFYRTINQFDRLAGTVAAGGPAYDIVASDESHFAVSLAVPGFAREELEASVEDGVLSVRGTPKEEDAGQTTFLHRGIPRGSFERRFRLAEHVEVTGASLENGVLRVELAREVPESKKPRVIGIASGAEPAKAA</sequence>
<dbReference type="Gene3D" id="2.60.40.790">
    <property type="match status" value="1"/>
</dbReference>
<protein>
    <submittedName>
        <fullName evidence="5">Hsp20 family protein</fullName>
    </submittedName>
</protein>
<evidence type="ECO:0000256" key="2">
    <source>
        <dbReference type="PROSITE-ProRule" id="PRU00285"/>
    </source>
</evidence>
<comment type="caution">
    <text evidence="5">The sequence shown here is derived from an EMBL/GenBank/DDBJ whole genome shotgun (WGS) entry which is preliminary data.</text>
</comment>
<feature type="domain" description="SHSP" evidence="4">
    <location>
        <begin position="19"/>
        <end position="131"/>
    </location>
</feature>
<dbReference type="PANTHER" id="PTHR47062">
    <property type="match status" value="1"/>
</dbReference>
<evidence type="ECO:0000256" key="3">
    <source>
        <dbReference type="RuleBase" id="RU003616"/>
    </source>
</evidence>
<evidence type="ECO:0000313" key="5">
    <source>
        <dbReference type="EMBL" id="MDF1587287.1"/>
    </source>
</evidence>
<keyword evidence="1" id="KW-0346">Stress response</keyword>
<evidence type="ECO:0000256" key="1">
    <source>
        <dbReference type="ARBA" id="ARBA00023016"/>
    </source>
</evidence>
<organism evidence="5 6">
    <name type="scientific">Marinimicrococcus flavescens</name>
    <dbReference type="NCBI Taxonomy" id="3031815"/>
    <lineage>
        <taxon>Bacteria</taxon>
        <taxon>Pseudomonadati</taxon>
        <taxon>Pseudomonadota</taxon>
        <taxon>Alphaproteobacteria</taxon>
        <taxon>Geminicoccales</taxon>
        <taxon>Geminicoccaceae</taxon>
        <taxon>Marinimicrococcus</taxon>
    </lineage>
</organism>
<accession>A0AAP4D672</accession>
<dbReference type="CDD" id="cd06470">
    <property type="entry name" value="ACD_IbpA-B_like"/>
    <property type="match status" value="1"/>
</dbReference>
<dbReference type="PANTHER" id="PTHR47062:SF1">
    <property type="entry name" value="SMALL HEAT SHOCK PROTEIN IBPA"/>
    <property type="match status" value="1"/>
</dbReference>
<dbReference type="Proteomes" id="UP001301140">
    <property type="component" value="Unassembled WGS sequence"/>
</dbReference>
<proteinExistence type="inferred from homology"/>
<dbReference type="Pfam" id="PF00011">
    <property type="entry name" value="HSP20"/>
    <property type="match status" value="1"/>
</dbReference>
<evidence type="ECO:0000313" key="6">
    <source>
        <dbReference type="Proteomes" id="UP001301140"/>
    </source>
</evidence>
<keyword evidence="6" id="KW-1185">Reference proteome</keyword>
<dbReference type="InterPro" id="IPR037913">
    <property type="entry name" value="ACD_IbpA/B"/>
</dbReference>
<dbReference type="SUPFAM" id="SSF49764">
    <property type="entry name" value="HSP20-like chaperones"/>
    <property type="match status" value="1"/>
</dbReference>
<dbReference type="AlphaFoldDB" id="A0AAP4D672"/>
<dbReference type="InterPro" id="IPR002068">
    <property type="entry name" value="A-crystallin/Hsp20_dom"/>
</dbReference>
<comment type="similarity">
    <text evidence="2 3">Belongs to the small heat shock protein (HSP20) family.</text>
</comment>
<dbReference type="EMBL" id="JARGEQ010000126">
    <property type="protein sequence ID" value="MDF1587287.1"/>
    <property type="molecule type" value="Genomic_DNA"/>
</dbReference>